<evidence type="ECO:0000256" key="1">
    <source>
        <dbReference type="SAM" id="MobiDB-lite"/>
    </source>
</evidence>
<evidence type="ECO:0000313" key="2">
    <source>
        <dbReference type="EMBL" id="EGK71208.1"/>
    </source>
</evidence>
<feature type="compositionally biased region" description="Basic and acidic residues" evidence="1">
    <location>
        <begin position="203"/>
        <end position="216"/>
    </location>
</feature>
<dbReference type="EMBL" id="AFHG01000052">
    <property type="protein sequence ID" value="EGK71208.1"/>
    <property type="molecule type" value="Genomic_DNA"/>
</dbReference>
<sequence>MQPRQSFAWCRPLALPLLASLLLHGALLWPDPPRRPGEAAGRAPQVTVRLAAVSAPAGHETPAEEAVMTVARAAGPAAVRPAKKAVPAGVDAAVPGASSTGATPAAAEGAPSEGALRALRYALARELAGGVWPELSGLPPAFTVAVHLRARRVIDVTFSGAGAAPATEAALRAAFKTAAQKAVIPDSLPADGFSVELELEAGDPERPDHDRPPLSG</sequence>
<keyword evidence="3" id="KW-1185">Reference proteome</keyword>
<dbReference type="AlphaFoldDB" id="F5RE77"/>
<reference evidence="2 3" key="1">
    <citation type="journal article" date="2011" name="J. Bacteriol.">
        <title>Genome sequence of Methyloversatilis universalis FAM5T, a methylotrophic representative of the order Rhodocyclales.</title>
        <authorList>
            <person name="Kittichotirat W."/>
            <person name="Good N.M."/>
            <person name="Hall R."/>
            <person name="Bringel F."/>
            <person name="Lajus A."/>
            <person name="Medigue C."/>
            <person name="Smalley N.E."/>
            <person name="Beck D."/>
            <person name="Bumgarner R."/>
            <person name="Vuilleumier S."/>
            <person name="Kalyuzhnaya M.G."/>
        </authorList>
    </citation>
    <scope>NUCLEOTIDE SEQUENCE [LARGE SCALE GENOMIC DNA]</scope>
    <source>
        <strain evidence="3">ATCC BAA-1314 / JCM 13912 / FAM5</strain>
    </source>
</reference>
<evidence type="ECO:0000313" key="3">
    <source>
        <dbReference type="Proteomes" id="UP000005019"/>
    </source>
</evidence>
<gene>
    <name evidence="2" type="ORF">METUNv1_02595</name>
</gene>
<proteinExistence type="predicted"/>
<feature type="region of interest" description="Disordered" evidence="1">
    <location>
        <begin position="194"/>
        <end position="216"/>
    </location>
</feature>
<dbReference type="Proteomes" id="UP000005019">
    <property type="component" value="Unassembled WGS sequence"/>
</dbReference>
<name>F5RE77_METUF</name>
<protein>
    <submittedName>
        <fullName evidence="2">Uncharacterized protein</fullName>
    </submittedName>
</protein>
<comment type="caution">
    <text evidence="2">The sequence shown here is derived from an EMBL/GenBank/DDBJ whole genome shotgun (WGS) entry which is preliminary data.</text>
</comment>
<organism evidence="2 3">
    <name type="scientific">Methyloversatilis universalis (strain ATCC BAA-1314 / DSM 25237 / JCM 13912 / CCUG 52030 / FAM5)</name>
    <dbReference type="NCBI Taxonomy" id="1000565"/>
    <lineage>
        <taxon>Bacteria</taxon>
        <taxon>Pseudomonadati</taxon>
        <taxon>Pseudomonadota</taxon>
        <taxon>Betaproteobacteria</taxon>
        <taxon>Nitrosomonadales</taxon>
        <taxon>Sterolibacteriaceae</taxon>
        <taxon>Methyloversatilis</taxon>
    </lineage>
</organism>
<accession>F5RE77</accession>